<feature type="transmembrane region" description="Helical" evidence="6">
    <location>
        <begin position="352"/>
        <end position="373"/>
    </location>
</feature>
<gene>
    <name evidence="9" type="primary">Slc12a8</name>
</gene>
<dbReference type="Pfam" id="PF00324">
    <property type="entry name" value="AA_permease"/>
    <property type="match status" value="1"/>
</dbReference>
<dbReference type="GO" id="GO:0006884">
    <property type="term" value="P:cell volume homeostasis"/>
    <property type="evidence" value="ECO:0007669"/>
    <property type="project" value="TreeGrafter"/>
</dbReference>
<name>A0AAX6T5S4_HETGA</name>
<accession>A0AAX6T5S4</accession>
<dbReference type="PANTHER" id="PTHR11827:SF6">
    <property type="entry name" value="SOLUTE CARRIER FAMILY 12 MEMBER 8"/>
    <property type="match status" value="1"/>
</dbReference>
<sequence>MEIMSPVCVHLAFPHLKKPWQPYFTPRTVVLVFAEGGGGSLRRAPPCVRGIVQKFRARDSRVTWPGSPGHLGTRGAGSQTPIQTGLSSLRGGSAPAFPGQAGDVTGVPRQRQTVADRTPNLSRRRAVAVLEVCAPRTRRPGLRAAREGDRTPLWACTEAEPVSATWRGGDGVGRSRSSRSGAEGSPCPGTGHCLREDGPGGFGAGALPRGGPTGGPGPAPALVEDPAVRVGACAVRDLGWCVHILHDQHLWGCSFLKNRLVGGKHRCAHGHASGVLCHHRGAGHCAVWHRHWGAQQSGQWRRLLHDLLHPRWADGRHHRAAVCIWTEHGFVGYSPELLWNNTLPDYSPGESFFTVFGVFFPAATGVMAGFNMGGDLREPEASIPLGSLAAVGISWFLYIIFTFLLGAICTREALRYDFLIAEKVSLVGFLFLLGLYISSLASCMGGLYGAPRILQCIAQEKVIPALTCLGKEKGPNKTPVAAIFLTSLVTMAFVLVGQVNILAPIVTINFMLTYVAVDYSYFSLSMVPCTIPQVTEPMLREDLEALHCSEHLLLEKAPSYGSESPAQSLSEGTLLEFTKDMDQLLQLTRKLDSGHPRPGEANRISENQKRKYKKATKQTLQDSFLLDLNSPNSFPTEESDMLPTASWEGEESYQDKWISRSEETWPEGAHGEPLVPELCRQPRVSGEDLFQKSKLQEQEIQRRPTSFYTHMCNPWVSLLGAVGSLFIMFVIQWVYTLVSMSIAAVLYFYIGQASPGLHLGSASNFSFFRWMRSHLIPSCRSLRHPQEQIIVAPSLARVDMAVTQLTQENADFATRDRYHCSSLMSREQLLPPY</sequence>
<dbReference type="GO" id="GO:0016020">
    <property type="term" value="C:membrane"/>
    <property type="evidence" value="ECO:0007669"/>
    <property type="project" value="UniProtKB-SubCell"/>
</dbReference>
<dbReference type="InterPro" id="IPR004841">
    <property type="entry name" value="AA-permease/SLC12A_dom"/>
</dbReference>
<feature type="region of interest" description="Disordered" evidence="5">
    <location>
        <begin position="165"/>
        <end position="219"/>
    </location>
</feature>
<organism evidence="8 9">
    <name type="scientific">Heterocephalus glaber</name>
    <name type="common">Naked mole rat</name>
    <dbReference type="NCBI Taxonomy" id="10181"/>
    <lineage>
        <taxon>Eukaryota</taxon>
        <taxon>Metazoa</taxon>
        <taxon>Chordata</taxon>
        <taxon>Craniata</taxon>
        <taxon>Vertebrata</taxon>
        <taxon>Euteleostomi</taxon>
        <taxon>Mammalia</taxon>
        <taxon>Eutheria</taxon>
        <taxon>Euarchontoglires</taxon>
        <taxon>Glires</taxon>
        <taxon>Rodentia</taxon>
        <taxon>Hystricomorpha</taxon>
        <taxon>Bathyergidae</taxon>
        <taxon>Heterocephalus</taxon>
    </lineage>
</organism>
<keyword evidence="3 6" id="KW-1133">Transmembrane helix</keyword>
<dbReference type="AlphaFoldDB" id="A0AAX6T5S4"/>
<keyword evidence="4 6" id="KW-0472">Membrane</keyword>
<feature type="transmembrane region" description="Helical" evidence="6">
    <location>
        <begin position="428"/>
        <end position="450"/>
    </location>
</feature>
<dbReference type="Proteomes" id="UP000694906">
    <property type="component" value="Unplaced"/>
</dbReference>
<evidence type="ECO:0000313" key="9">
    <source>
        <dbReference type="RefSeq" id="XP_021115282.1"/>
    </source>
</evidence>
<dbReference type="InterPro" id="IPR004842">
    <property type="entry name" value="SLC12A_fam"/>
</dbReference>
<evidence type="ECO:0000256" key="3">
    <source>
        <dbReference type="ARBA" id="ARBA00022989"/>
    </source>
</evidence>
<evidence type="ECO:0000256" key="1">
    <source>
        <dbReference type="ARBA" id="ARBA00004141"/>
    </source>
</evidence>
<dbReference type="GO" id="GO:0055075">
    <property type="term" value="P:potassium ion homeostasis"/>
    <property type="evidence" value="ECO:0007669"/>
    <property type="project" value="TreeGrafter"/>
</dbReference>
<reference evidence="9" key="1">
    <citation type="submission" date="2025-08" db="UniProtKB">
        <authorList>
            <consortium name="RefSeq"/>
        </authorList>
    </citation>
    <scope>IDENTIFICATION</scope>
</reference>
<dbReference type="GO" id="GO:0055064">
    <property type="term" value="P:chloride ion homeostasis"/>
    <property type="evidence" value="ECO:0007669"/>
    <property type="project" value="TreeGrafter"/>
</dbReference>
<evidence type="ECO:0000256" key="4">
    <source>
        <dbReference type="ARBA" id="ARBA00023136"/>
    </source>
</evidence>
<feature type="compositionally biased region" description="Basic and acidic residues" evidence="5">
    <location>
        <begin position="590"/>
        <end position="600"/>
    </location>
</feature>
<protein>
    <submittedName>
        <fullName evidence="9">Solute carrier family 12 member 8 isoform X1</fullName>
    </submittedName>
</protein>
<feature type="transmembrane region" description="Helical" evidence="6">
    <location>
        <begin position="385"/>
        <end position="408"/>
    </location>
</feature>
<dbReference type="GeneID" id="101703400"/>
<feature type="region of interest" description="Disordered" evidence="5">
    <location>
        <begin position="590"/>
        <end position="613"/>
    </location>
</feature>
<keyword evidence="2 6" id="KW-0812">Transmembrane</keyword>
<feature type="transmembrane region" description="Helical" evidence="6">
    <location>
        <begin position="741"/>
        <end position="762"/>
    </location>
</feature>
<evidence type="ECO:0000256" key="6">
    <source>
        <dbReference type="SAM" id="Phobius"/>
    </source>
</evidence>
<dbReference type="GO" id="GO:1990573">
    <property type="term" value="P:potassium ion import across plasma membrane"/>
    <property type="evidence" value="ECO:0007669"/>
    <property type="project" value="TreeGrafter"/>
</dbReference>
<keyword evidence="8" id="KW-1185">Reference proteome</keyword>
<feature type="transmembrane region" description="Helical" evidence="6">
    <location>
        <begin position="479"/>
        <end position="496"/>
    </location>
</feature>
<evidence type="ECO:0000259" key="7">
    <source>
        <dbReference type="Pfam" id="PF00324"/>
    </source>
</evidence>
<evidence type="ECO:0000256" key="5">
    <source>
        <dbReference type="SAM" id="MobiDB-lite"/>
    </source>
</evidence>
<dbReference type="RefSeq" id="XP_021115282.1">
    <property type="nucleotide sequence ID" value="XM_021259623.1"/>
</dbReference>
<feature type="compositionally biased region" description="Low complexity" evidence="5">
    <location>
        <begin position="174"/>
        <end position="185"/>
    </location>
</feature>
<dbReference type="GO" id="GO:0015379">
    <property type="term" value="F:potassium:chloride symporter activity"/>
    <property type="evidence" value="ECO:0007669"/>
    <property type="project" value="TreeGrafter"/>
</dbReference>
<dbReference type="CTD" id="84561"/>
<comment type="subcellular location">
    <subcellularLocation>
        <location evidence="1">Membrane</location>
        <topology evidence="1">Multi-pass membrane protein</topology>
    </subcellularLocation>
</comment>
<dbReference type="Gene3D" id="1.20.1740.10">
    <property type="entry name" value="Amino acid/polyamine transporter I"/>
    <property type="match status" value="1"/>
</dbReference>
<proteinExistence type="predicted"/>
<feature type="transmembrane region" description="Helical" evidence="6">
    <location>
        <begin position="712"/>
        <end position="735"/>
    </location>
</feature>
<evidence type="ECO:0000313" key="8">
    <source>
        <dbReference type="Proteomes" id="UP000694906"/>
    </source>
</evidence>
<dbReference type="PANTHER" id="PTHR11827">
    <property type="entry name" value="SOLUTE CARRIER FAMILY 12, CATION COTRANSPORTERS"/>
    <property type="match status" value="1"/>
</dbReference>
<evidence type="ECO:0000256" key="2">
    <source>
        <dbReference type="ARBA" id="ARBA00022692"/>
    </source>
</evidence>
<feature type="domain" description="Amino acid permease/ SLC12A" evidence="7">
    <location>
        <begin position="336"/>
        <end position="517"/>
    </location>
</feature>